<dbReference type="NCBIfam" id="TIGR00742">
    <property type="entry name" value="yjbN"/>
    <property type="match status" value="1"/>
</dbReference>
<dbReference type="GO" id="GO:0000049">
    <property type="term" value="F:tRNA binding"/>
    <property type="evidence" value="ECO:0007669"/>
    <property type="project" value="UniProtKB-UniRule"/>
</dbReference>
<evidence type="ECO:0000256" key="1">
    <source>
        <dbReference type="ARBA" id="ARBA00001917"/>
    </source>
</evidence>
<accession>A0A2U2AHM9</accession>
<feature type="binding site" evidence="10 13">
    <location>
        <position position="132"/>
    </location>
    <ligand>
        <name>FMN</name>
        <dbReference type="ChEBI" id="CHEBI:58210"/>
    </ligand>
</feature>
<evidence type="ECO:0000256" key="7">
    <source>
        <dbReference type="ARBA" id="ARBA00022884"/>
    </source>
</evidence>
<organism evidence="15 16">
    <name type="scientific">Ignatzschineria ureiclastica</name>
    <dbReference type="NCBI Taxonomy" id="472582"/>
    <lineage>
        <taxon>Bacteria</taxon>
        <taxon>Pseudomonadati</taxon>
        <taxon>Pseudomonadota</taxon>
        <taxon>Gammaproteobacteria</taxon>
        <taxon>Cardiobacteriales</taxon>
        <taxon>Ignatzschineriaceae</taxon>
        <taxon>Ignatzschineria</taxon>
    </lineage>
</organism>
<gene>
    <name evidence="10" type="primary">dusA</name>
    <name evidence="15" type="ORF">DC083_00860</name>
</gene>
<feature type="site" description="Interacts with tRNA; defines subfamily-specific binding signature" evidence="10">
    <location>
        <position position="301"/>
    </location>
</feature>
<evidence type="ECO:0000256" key="13">
    <source>
        <dbReference type="PIRSR" id="PIRSR006621-2"/>
    </source>
</evidence>
<keyword evidence="16" id="KW-1185">Reference proteome</keyword>
<dbReference type="EC" id="1.3.1.91" evidence="10"/>
<comment type="catalytic activity">
    <reaction evidence="10">
        <text>5,6-dihydrouridine(20) in tRNA + NADP(+) = uridine(20) in tRNA + NADPH + H(+)</text>
        <dbReference type="Rhea" id="RHEA:53336"/>
        <dbReference type="Rhea" id="RHEA-COMP:13533"/>
        <dbReference type="Rhea" id="RHEA-COMP:13534"/>
        <dbReference type="ChEBI" id="CHEBI:15378"/>
        <dbReference type="ChEBI" id="CHEBI:57783"/>
        <dbReference type="ChEBI" id="CHEBI:58349"/>
        <dbReference type="ChEBI" id="CHEBI:65315"/>
        <dbReference type="ChEBI" id="CHEBI:74443"/>
        <dbReference type="EC" id="1.3.1.91"/>
    </reaction>
</comment>
<keyword evidence="7 10" id="KW-0694">RNA-binding</keyword>
<dbReference type="GO" id="GO:0102266">
    <property type="term" value="F:tRNA-dihydrouridine20a synthase activity"/>
    <property type="evidence" value="ECO:0007669"/>
    <property type="project" value="RHEA"/>
</dbReference>
<feature type="active site" description="Proton donor" evidence="10 12">
    <location>
        <position position="93"/>
    </location>
</feature>
<dbReference type="EMBL" id="QEWQ01000001">
    <property type="protein sequence ID" value="PWD82140.1"/>
    <property type="molecule type" value="Genomic_DNA"/>
</dbReference>
<keyword evidence="13" id="KW-0547">Nucleotide-binding</keyword>
<feature type="binding site" evidence="10 13">
    <location>
        <begin position="204"/>
        <end position="206"/>
    </location>
    <ligand>
        <name>FMN</name>
        <dbReference type="ChEBI" id="CHEBI:58210"/>
    </ligand>
</feature>
<dbReference type="CDD" id="cd02801">
    <property type="entry name" value="DUS_like_FMN"/>
    <property type="match status" value="1"/>
</dbReference>
<dbReference type="InterPro" id="IPR004653">
    <property type="entry name" value="DusA"/>
</dbReference>
<evidence type="ECO:0000256" key="12">
    <source>
        <dbReference type="PIRSR" id="PIRSR006621-1"/>
    </source>
</evidence>
<comment type="cofactor">
    <cofactor evidence="1 10 11 13">
        <name>FMN</name>
        <dbReference type="ChEBI" id="CHEBI:58210"/>
    </cofactor>
</comment>
<comment type="similarity">
    <text evidence="11">Belongs to the dus family.</text>
</comment>
<dbReference type="NCBIfam" id="NF008774">
    <property type="entry name" value="PRK11815.1"/>
    <property type="match status" value="1"/>
</dbReference>
<evidence type="ECO:0000313" key="16">
    <source>
        <dbReference type="Proteomes" id="UP000245020"/>
    </source>
</evidence>
<dbReference type="GO" id="GO:0010181">
    <property type="term" value="F:FMN binding"/>
    <property type="evidence" value="ECO:0007669"/>
    <property type="project" value="UniProtKB-UniRule"/>
</dbReference>
<feature type="binding site" evidence="10 13">
    <location>
        <begin position="226"/>
        <end position="227"/>
    </location>
    <ligand>
        <name>FMN</name>
        <dbReference type="ChEBI" id="CHEBI:58210"/>
    </ligand>
</feature>
<keyword evidence="6 10" id="KW-0521">NADP</keyword>
<comment type="catalytic activity">
    <reaction evidence="10">
        <text>5,6-dihydrouridine(20a) in tRNA + NADP(+) = uridine(20a) in tRNA + NADPH + H(+)</text>
        <dbReference type="Rhea" id="RHEA:53344"/>
        <dbReference type="Rhea" id="RHEA-COMP:13535"/>
        <dbReference type="Rhea" id="RHEA-COMP:13536"/>
        <dbReference type="ChEBI" id="CHEBI:15378"/>
        <dbReference type="ChEBI" id="CHEBI:57783"/>
        <dbReference type="ChEBI" id="CHEBI:58349"/>
        <dbReference type="ChEBI" id="CHEBI:65315"/>
        <dbReference type="ChEBI" id="CHEBI:74443"/>
    </reaction>
</comment>
<dbReference type="InterPro" id="IPR035587">
    <property type="entry name" value="DUS-like_FMN-bd"/>
</dbReference>
<dbReference type="Pfam" id="PF01207">
    <property type="entry name" value="Dus"/>
    <property type="match status" value="1"/>
</dbReference>
<dbReference type="OrthoDB" id="9783413at2"/>
<keyword evidence="2 10" id="KW-0820">tRNA-binding</keyword>
<evidence type="ECO:0000256" key="8">
    <source>
        <dbReference type="ARBA" id="ARBA00023002"/>
    </source>
</evidence>
<dbReference type="InterPro" id="IPR018517">
    <property type="entry name" value="tRNA_hU_synthase_CS"/>
</dbReference>
<dbReference type="SUPFAM" id="SSF51395">
    <property type="entry name" value="FMN-linked oxidoreductases"/>
    <property type="match status" value="1"/>
</dbReference>
<evidence type="ECO:0000259" key="14">
    <source>
        <dbReference type="Pfam" id="PF01207"/>
    </source>
</evidence>
<keyword evidence="8 10" id="KW-0560">Oxidoreductase</keyword>
<reference evidence="16" key="1">
    <citation type="submission" date="2018-05" db="EMBL/GenBank/DDBJ databases">
        <title>Ignatzschineria dubaiensis sp. nov., isolated from necrotic foot tissues of dromedaries (Camelus dromedarius) and associated maggots in Dubai, United Arab Emirates.</title>
        <authorList>
            <person name="Tsang C.C."/>
            <person name="Tang J.Y.M."/>
            <person name="Fong J.Y.H."/>
            <person name="Kinne J."/>
            <person name="Lee H.H."/>
            <person name="Joseph M."/>
            <person name="Jose S."/>
            <person name="Schuster R.K."/>
            <person name="Tang Y."/>
            <person name="Sivakumar S."/>
            <person name="Chen J.H.K."/>
            <person name="Teng J.L.L."/>
            <person name="Lau S.K.P."/>
            <person name="Wernery U."/>
            <person name="Woo P.C.Y."/>
        </authorList>
    </citation>
    <scope>NUCLEOTIDE SEQUENCE [LARGE SCALE GENOMIC DNA]</scope>
    <source>
        <strain evidence="16">KCTC 22644</strain>
    </source>
</reference>
<name>A0A2U2AHM9_9GAMM</name>
<comment type="catalytic activity">
    <reaction evidence="10">
        <text>5,6-dihydrouridine(20) in tRNA + NAD(+) = uridine(20) in tRNA + NADH + H(+)</text>
        <dbReference type="Rhea" id="RHEA:53340"/>
        <dbReference type="Rhea" id="RHEA-COMP:13533"/>
        <dbReference type="Rhea" id="RHEA-COMP:13534"/>
        <dbReference type="ChEBI" id="CHEBI:15378"/>
        <dbReference type="ChEBI" id="CHEBI:57540"/>
        <dbReference type="ChEBI" id="CHEBI:57945"/>
        <dbReference type="ChEBI" id="CHEBI:65315"/>
        <dbReference type="ChEBI" id="CHEBI:74443"/>
        <dbReference type="EC" id="1.3.1.91"/>
    </reaction>
</comment>
<dbReference type="GO" id="GO:0102264">
    <property type="term" value="F:tRNA-dihydrouridine20 synthase activity"/>
    <property type="evidence" value="ECO:0007669"/>
    <property type="project" value="UniProtKB-EC"/>
</dbReference>
<dbReference type="Gene3D" id="1.20.120.1460">
    <property type="match status" value="1"/>
</dbReference>
<dbReference type="Proteomes" id="UP000245020">
    <property type="component" value="Unassembled WGS sequence"/>
</dbReference>
<evidence type="ECO:0000256" key="6">
    <source>
        <dbReference type="ARBA" id="ARBA00022857"/>
    </source>
</evidence>
<dbReference type="PIRSF" id="PIRSF006621">
    <property type="entry name" value="Dus"/>
    <property type="match status" value="1"/>
</dbReference>
<dbReference type="RefSeq" id="WP_109188734.1">
    <property type="nucleotide sequence ID" value="NZ_BMYA01000001.1"/>
</dbReference>
<dbReference type="FunFam" id="3.20.20.70:FF:000083">
    <property type="entry name" value="tRNA-dihydrouridine(20/20a) synthase"/>
    <property type="match status" value="1"/>
</dbReference>
<feature type="binding site" evidence="10 13">
    <location>
        <position position="164"/>
    </location>
    <ligand>
        <name>FMN</name>
        <dbReference type="ChEBI" id="CHEBI:58210"/>
    </ligand>
</feature>
<comment type="function">
    <text evidence="9 10">Catalyzes the synthesis of 5,6-dihydrouridine (D), a modified base found in the D-loop of most tRNAs, via the reduction of the C5-C6 double bond in target uridines. Specifically modifies U20 and U20a in tRNAs.</text>
</comment>
<comment type="caution">
    <text evidence="10">Lacks conserved residue(s) required for the propagation of feature annotation.</text>
</comment>
<evidence type="ECO:0000256" key="9">
    <source>
        <dbReference type="ARBA" id="ARBA00058013"/>
    </source>
</evidence>
<comment type="caution">
    <text evidence="15">The sequence shown here is derived from an EMBL/GenBank/DDBJ whole genome shotgun (WGS) entry which is preliminary data.</text>
</comment>
<feature type="domain" description="DUS-like FMN-binding" evidence="14">
    <location>
        <begin position="9"/>
        <end position="318"/>
    </location>
</feature>
<sequence>MVKMPPFSVAPMLDWTDRHCRYFYRTMSKTALLYSEMVTTGAIIYGDRDRHLYFEEEGPVALQLGGSDPKDLAIAAKIGESYGYSEINLNCGCPSDRVQKGRFGACLMKEPSLVADCYQAMQEAVSIPVTIKTRIGIDDEESYAFLTHFIETVAARGCDQFIIHARKAWLSGLSPRENRDIPPLNYERVFQVKQDYPTLQIGLNGGLPSVVEAKQYIGQVDSVMLGRAIYHDPYQLVQVDSLFNEDIEESEGLELETSIKSRYEVIMAMKPYIEAHIDKGGRLNHIVRHMLGLFHEVPKSRLWRRYLSENMHKDGANFDTVLTAYQRMQDER</sequence>
<keyword evidence="4 10" id="KW-0288">FMN</keyword>
<dbReference type="InterPro" id="IPR013785">
    <property type="entry name" value="Aldolase_TIM"/>
</dbReference>
<keyword evidence="5 10" id="KW-0819">tRNA processing</keyword>
<feature type="site" description="Interacts with tRNA; defines subfamily-specific binding signature" evidence="10">
    <location>
        <position position="304"/>
    </location>
</feature>
<dbReference type="InterPro" id="IPR001269">
    <property type="entry name" value="DUS_fam"/>
</dbReference>
<dbReference type="AlphaFoldDB" id="A0A2U2AHM9"/>
<comment type="catalytic activity">
    <reaction evidence="10">
        <text>5,6-dihydrouridine(20a) in tRNA + NAD(+) = uridine(20a) in tRNA + NADH + H(+)</text>
        <dbReference type="Rhea" id="RHEA:53348"/>
        <dbReference type="Rhea" id="RHEA-COMP:13535"/>
        <dbReference type="Rhea" id="RHEA-COMP:13536"/>
        <dbReference type="ChEBI" id="CHEBI:15378"/>
        <dbReference type="ChEBI" id="CHEBI:57540"/>
        <dbReference type="ChEBI" id="CHEBI:57945"/>
        <dbReference type="ChEBI" id="CHEBI:65315"/>
        <dbReference type="ChEBI" id="CHEBI:74443"/>
    </reaction>
</comment>
<evidence type="ECO:0000256" key="3">
    <source>
        <dbReference type="ARBA" id="ARBA00022630"/>
    </source>
</evidence>
<feature type="site" description="Interacts with tRNA" evidence="10">
    <location>
        <position position="90"/>
    </location>
</feature>
<dbReference type="HAMAP" id="MF_02041">
    <property type="entry name" value="DusA_subfam"/>
    <property type="match status" value="1"/>
</dbReference>
<dbReference type="PANTHER" id="PTHR42907:SF1">
    <property type="entry name" value="FMN-LINKED OXIDOREDUCTASES SUPERFAMILY PROTEIN"/>
    <property type="match status" value="1"/>
</dbReference>
<feature type="binding site" evidence="10">
    <location>
        <begin position="11"/>
        <end position="13"/>
    </location>
    <ligand>
        <name>FMN</name>
        <dbReference type="ChEBI" id="CHEBI:58210"/>
    </ligand>
</feature>
<dbReference type="Gene3D" id="3.20.20.70">
    <property type="entry name" value="Aldolase class I"/>
    <property type="match status" value="1"/>
</dbReference>
<dbReference type="PANTHER" id="PTHR42907">
    <property type="entry name" value="FMN-LINKED OXIDOREDUCTASES SUPERFAMILY PROTEIN"/>
    <property type="match status" value="1"/>
</dbReference>
<dbReference type="GO" id="GO:0050660">
    <property type="term" value="F:flavin adenine dinucleotide binding"/>
    <property type="evidence" value="ECO:0007669"/>
    <property type="project" value="InterPro"/>
</dbReference>
<feature type="site" description="Interacts with tRNA" evidence="10">
    <location>
        <position position="179"/>
    </location>
</feature>
<protein>
    <recommendedName>
        <fullName evidence="10">tRNA-dihydrouridine(20/20a) synthase</fullName>
        <ecNumber evidence="10">1.3.1.91</ecNumber>
    </recommendedName>
    <alternativeName>
        <fullName evidence="10">U20-specific dihydrouridine synthase</fullName>
        <shortName evidence="10">U20-specific Dus</shortName>
    </alternativeName>
    <alternativeName>
        <fullName evidence="10">tRNA-dihydrouridine synthase A</fullName>
    </alternativeName>
</protein>
<proteinExistence type="inferred from homology"/>
<evidence type="ECO:0000256" key="2">
    <source>
        <dbReference type="ARBA" id="ARBA00022555"/>
    </source>
</evidence>
<feature type="binding site" evidence="10 13">
    <location>
        <position position="63"/>
    </location>
    <ligand>
        <name>FMN</name>
        <dbReference type="ChEBI" id="CHEBI:58210"/>
    </ligand>
</feature>
<evidence type="ECO:0000256" key="5">
    <source>
        <dbReference type="ARBA" id="ARBA00022694"/>
    </source>
</evidence>
<evidence type="ECO:0000256" key="11">
    <source>
        <dbReference type="PIRNR" id="PIRNR006621"/>
    </source>
</evidence>
<keyword evidence="3 10" id="KW-0285">Flavoprotein</keyword>
<evidence type="ECO:0000256" key="10">
    <source>
        <dbReference type="HAMAP-Rule" id="MF_02041"/>
    </source>
</evidence>
<evidence type="ECO:0000313" key="15">
    <source>
        <dbReference type="EMBL" id="PWD82140.1"/>
    </source>
</evidence>
<comment type="similarity">
    <text evidence="10">Belongs to the Dus family. DusA subfamily.</text>
</comment>
<evidence type="ECO:0000256" key="4">
    <source>
        <dbReference type="ARBA" id="ARBA00022643"/>
    </source>
</evidence>
<dbReference type="PROSITE" id="PS01136">
    <property type="entry name" value="UPF0034"/>
    <property type="match status" value="1"/>
</dbReference>